<dbReference type="Proteomes" id="UP000199488">
    <property type="component" value="Unassembled WGS sequence"/>
</dbReference>
<reference evidence="3 4" key="1">
    <citation type="submission" date="2016-10" db="EMBL/GenBank/DDBJ databases">
        <authorList>
            <person name="de Groot N.N."/>
        </authorList>
    </citation>
    <scope>NUCLEOTIDE SEQUENCE [LARGE SCALE GENOMIC DNA]</scope>
    <source>
        <strain evidence="3 4">DSM 23126</strain>
    </source>
</reference>
<feature type="chain" id="PRO_5039097646" evidence="2">
    <location>
        <begin position="23"/>
        <end position="340"/>
    </location>
</feature>
<sequence>MRKSFGVLLVSLSLVLPIGCSSIDNEPDPTENQSSDEEPASDEVLSESIDYMQELNRYSIDINMDQTIGPAQEEPVTNELSSHVEVGTDPFVYHESSTLQTTEQEPKEIERYLTAEGFFTYDSAEEEWIKYPDEFTGDLSASSQSIGEPAAVLELIEAYAADFQLDEQESEYVIEARGRSAQMRELVKSTVGFTNEDFDSLIDDMLFAGNLKDTVYTITIDKDSMQTKSIQADFEIAMNNSQSPQTASSTQSLTFAYDEVNKEQTISAPSNVVATAEELNFEDLQEWEEGERFSQIEGQSISELMYPDRQPANWIIEHGSLPTIEQKLGLPPLSEQGSDE</sequence>
<evidence type="ECO:0000313" key="4">
    <source>
        <dbReference type="Proteomes" id="UP000199488"/>
    </source>
</evidence>
<dbReference type="InterPro" id="IPR046720">
    <property type="entry name" value="DUF6612"/>
</dbReference>
<dbReference type="EMBL" id="FNNC01000003">
    <property type="protein sequence ID" value="SDW51890.1"/>
    <property type="molecule type" value="Genomic_DNA"/>
</dbReference>
<dbReference type="RefSeq" id="WP_091613475.1">
    <property type="nucleotide sequence ID" value="NZ_FNNC01000003.1"/>
</dbReference>
<proteinExistence type="predicted"/>
<dbReference type="OrthoDB" id="1957331at2"/>
<dbReference type="STRING" id="1122204.SAMN05421781_1594"/>
<protein>
    <submittedName>
        <fullName evidence="3">Uncharacterized protein</fullName>
    </submittedName>
</protein>
<feature type="signal peptide" evidence="2">
    <location>
        <begin position="1"/>
        <end position="22"/>
    </location>
</feature>
<keyword evidence="2" id="KW-0732">Signal</keyword>
<accession>A0A1H2U762</accession>
<gene>
    <name evidence="3" type="ORF">SAMN05421781_1594</name>
</gene>
<name>A0A1H2U762_9BACI</name>
<keyword evidence="4" id="KW-1185">Reference proteome</keyword>
<evidence type="ECO:0000313" key="3">
    <source>
        <dbReference type="EMBL" id="SDW51890.1"/>
    </source>
</evidence>
<evidence type="ECO:0000256" key="2">
    <source>
        <dbReference type="SAM" id="SignalP"/>
    </source>
</evidence>
<feature type="compositionally biased region" description="Acidic residues" evidence="1">
    <location>
        <begin position="25"/>
        <end position="43"/>
    </location>
</feature>
<feature type="region of interest" description="Disordered" evidence="1">
    <location>
        <begin position="20"/>
        <end position="43"/>
    </location>
</feature>
<organism evidence="3 4">
    <name type="scientific">Marinococcus luteus</name>
    <dbReference type="NCBI Taxonomy" id="1122204"/>
    <lineage>
        <taxon>Bacteria</taxon>
        <taxon>Bacillati</taxon>
        <taxon>Bacillota</taxon>
        <taxon>Bacilli</taxon>
        <taxon>Bacillales</taxon>
        <taxon>Bacillaceae</taxon>
        <taxon>Marinococcus</taxon>
    </lineage>
</organism>
<dbReference type="AlphaFoldDB" id="A0A1H2U762"/>
<evidence type="ECO:0000256" key="1">
    <source>
        <dbReference type="SAM" id="MobiDB-lite"/>
    </source>
</evidence>
<dbReference type="Pfam" id="PF20316">
    <property type="entry name" value="DUF6612"/>
    <property type="match status" value="1"/>
</dbReference>